<dbReference type="CDD" id="cd00130">
    <property type="entry name" value="PAS"/>
    <property type="match status" value="1"/>
</dbReference>
<dbReference type="OrthoDB" id="7251575at2"/>
<dbReference type="InterPro" id="IPR001610">
    <property type="entry name" value="PAC"/>
</dbReference>
<dbReference type="InterPro" id="IPR001633">
    <property type="entry name" value="EAL_dom"/>
</dbReference>
<reference evidence="6 7" key="1">
    <citation type="journal article" date="2019" name="Syst. Appl. Microbiol.">
        <title>Microvirga tunisiensis sp. nov., a root nodule symbiotic bacterium isolated from Lupinus micranthus and L. luteus grown in Northern Tunisia.</title>
        <authorList>
            <person name="Msaddak A."/>
            <person name="Rejili M."/>
            <person name="Duran D."/>
            <person name="Mars M."/>
            <person name="Palacios J.M."/>
            <person name="Ruiz-Argueso T."/>
            <person name="Rey L."/>
            <person name="Imperial J."/>
        </authorList>
    </citation>
    <scope>NUCLEOTIDE SEQUENCE [LARGE SCALE GENOMIC DNA]</scope>
    <source>
        <strain evidence="6 7">Lmie10</strain>
    </source>
</reference>
<dbReference type="PANTHER" id="PTHR44757">
    <property type="entry name" value="DIGUANYLATE CYCLASE DGCP"/>
    <property type="match status" value="1"/>
</dbReference>
<evidence type="ECO:0000313" key="6">
    <source>
        <dbReference type="EMBL" id="MPR30544.1"/>
    </source>
</evidence>
<organism evidence="6 7">
    <name type="scientific">Microvirga tunisiensis</name>
    <dbReference type="NCBI Taxonomy" id="2108360"/>
    <lineage>
        <taxon>Bacteria</taxon>
        <taxon>Pseudomonadati</taxon>
        <taxon>Pseudomonadota</taxon>
        <taxon>Alphaproteobacteria</taxon>
        <taxon>Hyphomicrobiales</taxon>
        <taxon>Methylobacteriaceae</taxon>
        <taxon>Microvirga</taxon>
    </lineage>
</organism>
<dbReference type="Pfam" id="PF00563">
    <property type="entry name" value="EAL"/>
    <property type="match status" value="1"/>
</dbReference>
<dbReference type="Gene3D" id="3.30.70.270">
    <property type="match status" value="1"/>
</dbReference>
<gene>
    <name evidence="6" type="ORF">FS320_37440</name>
</gene>
<feature type="domain" description="PAC" evidence="3">
    <location>
        <begin position="398"/>
        <end position="450"/>
    </location>
</feature>
<keyword evidence="1" id="KW-0472">Membrane</keyword>
<dbReference type="SUPFAM" id="SSF55073">
    <property type="entry name" value="Nucleotide cyclase"/>
    <property type="match status" value="1"/>
</dbReference>
<dbReference type="InterPro" id="IPR000700">
    <property type="entry name" value="PAS-assoc_C"/>
</dbReference>
<dbReference type="Gene3D" id="3.30.450.20">
    <property type="entry name" value="PAS domain"/>
    <property type="match status" value="3"/>
</dbReference>
<feature type="transmembrane region" description="Helical" evidence="1">
    <location>
        <begin position="285"/>
        <end position="308"/>
    </location>
</feature>
<keyword evidence="7" id="KW-1185">Reference proteome</keyword>
<feature type="domain" description="EAL" evidence="4">
    <location>
        <begin position="626"/>
        <end position="879"/>
    </location>
</feature>
<dbReference type="InterPro" id="IPR000014">
    <property type="entry name" value="PAS"/>
</dbReference>
<dbReference type="NCBIfam" id="TIGR00254">
    <property type="entry name" value="GGDEF"/>
    <property type="match status" value="1"/>
</dbReference>
<protein>
    <submittedName>
        <fullName evidence="6">EAL domain-containing protein</fullName>
    </submittedName>
</protein>
<dbReference type="SMART" id="SM00052">
    <property type="entry name" value="EAL"/>
    <property type="match status" value="1"/>
</dbReference>
<dbReference type="SMART" id="SM00086">
    <property type="entry name" value="PAC"/>
    <property type="match status" value="1"/>
</dbReference>
<dbReference type="SMART" id="SM00091">
    <property type="entry name" value="PAS"/>
    <property type="match status" value="1"/>
</dbReference>
<dbReference type="Pfam" id="PF13426">
    <property type="entry name" value="PAS_9"/>
    <property type="match status" value="1"/>
</dbReference>
<dbReference type="SUPFAM" id="SSF141868">
    <property type="entry name" value="EAL domain-like"/>
    <property type="match status" value="1"/>
</dbReference>
<dbReference type="PROSITE" id="PS50113">
    <property type="entry name" value="PAC"/>
    <property type="match status" value="1"/>
</dbReference>
<dbReference type="PROSITE" id="PS50887">
    <property type="entry name" value="GGDEF"/>
    <property type="match status" value="1"/>
</dbReference>
<dbReference type="InterPro" id="IPR043128">
    <property type="entry name" value="Rev_trsase/Diguanyl_cyclase"/>
</dbReference>
<dbReference type="CDD" id="cd12915">
    <property type="entry name" value="PDC2_DGC_like"/>
    <property type="match status" value="1"/>
</dbReference>
<dbReference type="SUPFAM" id="SSF55785">
    <property type="entry name" value="PYP-like sensor domain (PAS domain)"/>
    <property type="match status" value="1"/>
</dbReference>
<evidence type="ECO:0000313" key="7">
    <source>
        <dbReference type="Proteomes" id="UP000403266"/>
    </source>
</evidence>
<dbReference type="Gene3D" id="3.20.20.450">
    <property type="entry name" value="EAL domain"/>
    <property type="match status" value="1"/>
</dbReference>
<evidence type="ECO:0000259" key="3">
    <source>
        <dbReference type="PROSITE" id="PS50113"/>
    </source>
</evidence>
<dbReference type="Proteomes" id="UP000403266">
    <property type="component" value="Unassembled WGS sequence"/>
</dbReference>
<evidence type="ECO:0000259" key="4">
    <source>
        <dbReference type="PROSITE" id="PS50883"/>
    </source>
</evidence>
<dbReference type="CDD" id="cd01949">
    <property type="entry name" value="GGDEF"/>
    <property type="match status" value="1"/>
</dbReference>
<evidence type="ECO:0000259" key="5">
    <source>
        <dbReference type="PROSITE" id="PS50887"/>
    </source>
</evidence>
<dbReference type="PROSITE" id="PS50112">
    <property type="entry name" value="PAS"/>
    <property type="match status" value="1"/>
</dbReference>
<keyword evidence="1" id="KW-1133">Transmembrane helix</keyword>
<sequence>MTSISWCKNLLARNPVLNVLVLAVVFNLFCVALVYDERGNAFDQARAAASNLVASVSRDISRNIEIIDLTIQKAIDRVNQPGFTELGSDLQRQLLFDQVATAQYFAAIAVIDENGRLRYHSRFMDQNIINVAKQQYFTVHRDRPDVGLHVSLPIKSPVGLGWGLVFSRRLSHPDGRFAGIAYVGLGLDYFTDLFGRMDLGPNGSMSVMRADRKLLVREPFNEKRLGTDVSKAEIYLYYPKQRSGSYEASSSPVDGVPRLYTFTQVGNFPMTISVGRSLQDVYAAWWSRALTIGGIVLVLTGAMIALALSLRREFRRRRVAHQEALHNEALFRGAMKGAGIGTALLHLDGTVFKVNSAFCRLFGFSEGEMLSKTAADLTPLDDDPPDDGPLLRGEIDVVESERRLVRKDGTEVWVFRSASLLRDEASKPTYMIVQFQDITARREAEGRLRYNATHDELTGLLNRSAFEQKLEEALAESRDTGIKHALAFVDLDRLKIINDSAGHVAGDALLRGVAGALPNYLREGDVIGRLGGDEFGIILLGCSLDDATVILEDLNTAARALQFPWDDRSYSVGASIGVTEITPSTRSPSAVLAQADVACLTAKMAGRNRVSIYRPEQSEAVDRHREIAVAAGIKQAIEEGRLRLFAQRIVACEDPTQERYEILGRMLDRDGTIIPPSVFIPAAERYDLIGAIDRWVVREALTCIGRAGGLDQHPQIHLNLSAASIGDASFVAYVRDILAVSGIAPEILAFEITETAVVSNMAVAAMTVGRLREIGCQIALDDFGVGLSSFNYLRQFPVDIVKIDGSFVHNMTINAVDRYIVKSIHQIAKELGAQTVAEFVEDQATFELVSSMGITFAQGYAIHRPEPFDAIMADHEIWAEA</sequence>
<dbReference type="Pfam" id="PF00990">
    <property type="entry name" value="GGDEF"/>
    <property type="match status" value="1"/>
</dbReference>
<feature type="transmembrane region" description="Helical" evidence="1">
    <location>
        <begin position="16"/>
        <end position="35"/>
    </location>
</feature>
<proteinExistence type="predicted"/>
<dbReference type="Pfam" id="PF22588">
    <property type="entry name" value="dCache_1_like"/>
    <property type="match status" value="1"/>
</dbReference>
<name>A0A5N7MWS4_9HYPH</name>
<dbReference type="InterPro" id="IPR029787">
    <property type="entry name" value="Nucleotide_cyclase"/>
</dbReference>
<dbReference type="InterPro" id="IPR035919">
    <property type="entry name" value="EAL_sf"/>
</dbReference>
<keyword evidence="1" id="KW-0812">Transmembrane</keyword>
<dbReference type="InterPro" id="IPR035965">
    <property type="entry name" value="PAS-like_dom_sf"/>
</dbReference>
<feature type="domain" description="PAS" evidence="2">
    <location>
        <begin position="327"/>
        <end position="373"/>
    </location>
</feature>
<dbReference type="EMBL" id="VOSK01000389">
    <property type="protein sequence ID" value="MPR30544.1"/>
    <property type="molecule type" value="Genomic_DNA"/>
</dbReference>
<evidence type="ECO:0000256" key="1">
    <source>
        <dbReference type="SAM" id="Phobius"/>
    </source>
</evidence>
<dbReference type="InterPro" id="IPR054327">
    <property type="entry name" value="His-kinase-like_sensor"/>
</dbReference>
<dbReference type="CDD" id="cd12914">
    <property type="entry name" value="PDC1_DGC_like"/>
    <property type="match status" value="1"/>
</dbReference>
<comment type="caution">
    <text evidence="6">The sequence shown here is derived from an EMBL/GenBank/DDBJ whole genome shotgun (WGS) entry which is preliminary data.</text>
</comment>
<accession>A0A5N7MWS4</accession>
<dbReference type="SMART" id="SM00267">
    <property type="entry name" value="GGDEF"/>
    <property type="match status" value="1"/>
</dbReference>
<evidence type="ECO:0000259" key="2">
    <source>
        <dbReference type="PROSITE" id="PS50112"/>
    </source>
</evidence>
<dbReference type="NCBIfam" id="TIGR00229">
    <property type="entry name" value="sensory_box"/>
    <property type="match status" value="1"/>
</dbReference>
<dbReference type="CDD" id="cd01948">
    <property type="entry name" value="EAL"/>
    <property type="match status" value="1"/>
</dbReference>
<dbReference type="InterPro" id="IPR052155">
    <property type="entry name" value="Biofilm_reg_signaling"/>
</dbReference>
<dbReference type="InterPro" id="IPR000160">
    <property type="entry name" value="GGDEF_dom"/>
</dbReference>
<dbReference type="PANTHER" id="PTHR44757:SF4">
    <property type="entry name" value="DIGUANYLATE CYCLASE DGCE-RELATED"/>
    <property type="match status" value="1"/>
</dbReference>
<dbReference type="AlphaFoldDB" id="A0A5N7MWS4"/>
<feature type="domain" description="GGDEF" evidence="5">
    <location>
        <begin position="482"/>
        <end position="615"/>
    </location>
</feature>
<dbReference type="PROSITE" id="PS50883">
    <property type="entry name" value="EAL"/>
    <property type="match status" value="1"/>
</dbReference>